<keyword evidence="5" id="KW-0663">Pyridoxal phosphate</keyword>
<reference evidence="7" key="1">
    <citation type="journal article" date="2020" name="Stud. Mycol.">
        <title>101 Dothideomycetes genomes: a test case for predicting lifestyles and emergence of pathogens.</title>
        <authorList>
            <person name="Haridas S."/>
            <person name="Albert R."/>
            <person name="Binder M."/>
            <person name="Bloem J."/>
            <person name="Labutti K."/>
            <person name="Salamov A."/>
            <person name="Andreopoulos B."/>
            <person name="Baker S."/>
            <person name="Barry K."/>
            <person name="Bills G."/>
            <person name="Bluhm B."/>
            <person name="Cannon C."/>
            <person name="Castanera R."/>
            <person name="Culley D."/>
            <person name="Daum C."/>
            <person name="Ezra D."/>
            <person name="Gonzalez J."/>
            <person name="Henrissat B."/>
            <person name="Kuo A."/>
            <person name="Liang C."/>
            <person name="Lipzen A."/>
            <person name="Lutzoni F."/>
            <person name="Magnuson J."/>
            <person name="Mondo S."/>
            <person name="Nolan M."/>
            <person name="Ohm R."/>
            <person name="Pangilinan J."/>
            <person name="Park H.-J."/>
            <person name="Ramirez L."/>
            <person name="Alfaro M."/>
            <person name="Sun H."/>
            <person name="Tritt A."/>
            <person name="Yoshinaga Y."/>
            <person name="Zwiers L.-H."/>
            <person name="Turgeon B."/>
            <person name="Goodwin S."/>
            <person name="Spatafora J."/>
            <person name="Crous P."/>
            <person name="Grigoriev I."/>
        </authorList>
    </citation>
    <scope>NUCLEOTIDE SEQUENCE</scope>
    <source>
        <strain evidence="7">CBS 119925</strain>
    </source>
</reference>
<dbReference type="InterPro" id="IPR015421">
    <property type="entry name" value="PyrdxlP-dep_Trfase_major"/>
</dbReference>
<dbReference type="Gene3D" id="3.40.640.10">
    <property type="entry name" value="Type I PLP-dependent aspartate aminotransferase-like (Major domain)"/>
    <property type="match status" value="1"/>
</dbReference>
<dbReference type="GO" id="GO:0006520">
    <property type="term" value="P:amino acid metabolic process"/>
    <property type="evidence" value="ECO:0007669"/>
    <property type="project" value="TreeGrafter"/>
</dbReference>
<dbReference type="OrthoDB" id="7042322at2759"/>
<dbReference type="PRINTS" id="PR00753">
    <property type="entry name" value="ACCSYNTHASE"/>
</dbReference>
<evidence type="ECO:0000256" key="2">
    <source>
        <dbReference type="ARBA" id="ARBA00007441"/>
    </source>
</evidence>
<dbReference type="GO" id="GO:0030170">
    <property type="term" value="F:pyridoxal phosphate binding"/>
    <property type="evidence" value="ECO:0007669"/>
    <property type="project" value="InterPro"/>
</dbReference>
<proteinExistence type="inferred from homology"/>
<evidence type="ECO:0000256" key="4">
    <source>
        <dbReference type="ARBA" id="ARBA00022679"/>
    </source>
</evidence>
<dbReference type="Proteomes" id="UP000799440">
    <property type="component" value="Unassembled WGS sequence"/>
</dbReference>
<sequence>MNSGLSKRMVKVLEETRPPSALATAKKYNAATAIDLSLAQNEVLRSELIEFLKTTVEDHLATEHFSLPPGDGGDLTLRASLANFLNSYFNPIHHVTPQHIVVTAGTSDALENLIQAICDDGDSVIIPGPCWYSFESVFKTKPNVNTIIARPPTYQNYDNYLLASLQAAYNFADDRARIKAVAISNPHNPTARCYPRKALVECMEFCQERDLHVIFDEIYALCSLRSAPDDAPDFVSALSLTEPLMPEGAVKVDPSRVHVVWSASKLFGSSGLRIGCLISQQNPQLIKAVSMLTTSHTTNISALYLTHLLSWSQLPTLIALNSERLTSSYLILARALQSWNVDFITPTHGIFLFAKLGMKIKSQVEEKAFFNRLAVQGVKVSPGRLYSGVELEYGWARIRFSVKEEVMHEAVGRIKAFLEREEA</sequence>
<keyword evidence="3" id="KW-0032">Aminotransferase</keyword>
<comment type="similarity">
    <text evidence="2">Belongs to the class-I pyridoxal-phosphate-dependent aminotransferase family.</text>
</comment>
<dbReference type="PANTHER" id="PTHR43795:SF32">
    <property type="entry name" value="AMINOTRANSFERASE GLII-RELATED"/>
    <property type="match status" value="1"/>
</dbReference>
<dbReference type="GO" id="GO:0008483">
    <property type="term" value="F:transaminase activity"/>
    <property type="evidence" value="ECO:0007669"/>
    <property type="project" value="UniProtKB-KW"/>
</dbReference>
<evidence type="ECO:0000313" key="8">
    <source>
        <dbReference type="Proteomes" id="UP000799440"/>
    </source>
</evidence>
<dbReference type="InterPro" id="IPR050478">
    <property type="entry name" value="Ethylene_sulfur-biosynth"/>
</dbReference>
<feature type="domain" description="Aminotransferase class I/classII large" evidence="6">
    <location>
        <begin position="36"/>
        <end position="414"/>
    </location>
</feature>
<keyword evidence="4 7" id="KW-0808">Transferase</keyword>
<evidence type="ECO:0000256" key="3">
    <source>
        <dbReference type="ARBA" id="ARBA00022576"/>
    </source>
</evidence>
<dbReference type="Gene3D" id="3.90.1150.10">
    <property type="entry name" value="Aspartate Aminotransferase, domain 1"/>
    <property type="match status" value="1"/>
</dbReference>
<keyword evidence="8" id="KW-1185">Reference proteome</keyword>
<evidence type="ECO:0000256" key="5">
    <source>
        <dbReference type="ARBA" id="ARBA00022898"/>
    </source>
</evidence>
<dbReference type="InterPro" id="IPR015422">
    <property type="entry name" value="PyrdxlP-dep_Trfase_small"/>
</dbReference>
<dbReference type="PANTHER" id="PTHR43795">
    <property type="entry name" value="BIFUNCTIONAL ASPARTATE AMINOTRANSFERASE AND GLUTAMATE/ASPARTATE-PREPHENATE AMINOTRANSFERASE-RELATED"/>
    <property type="match status" value="1"/>
</dbReference>
<dbReference type="Pfam" id="PF00155">
    <property type="entry name" value="Aminotran_1_2"/>
    <property type="match status" value="1"/>
</dbReference>
<dbReference type="InterPro" id="IPR015424">
    <property type="entry name" value="PyrdxlP-dep_Trfase"/>
</dbReference>
<dbReference type="SUPFAM" id="SSF53383">
    <property type="entry name" value="PLP-dependent transferases"/>
    <property type="match status" value="1"/>
</dbReference>
<evidence type="ECO:0000256" key="1">
    <source>
        <dbReference type="ARBA" id="ARBA00001933"/>
    </source>
</evidence>
<dbReference type="CDD" id="cd00609">
    <property type="entry name" value="AAT_like"/>
    <property type="match status" value="1"/>
</dbReference>
<name>A0A6A6V0J4_9PLEO</name>
<dbReference type="EMBL" id="MU006603">
    <property type="protein sequence ID" value="KAF2742831.1"/>
    <property type="molecule type" value="Genomic_DNA"/>
</dbReference>
<dbReference type="AlphaFoldDB" id="A0A6A6V0J4"/>
<organism evidence="7 8">
    <name type="scientific">Sporormia fimetaria CBS 119925</name>
    <dbReference type="NCBI Taxonomy" id="1340428"/>
    <lineage>
        <taxon>Eukaryota</taxon>
        <taxon>Fungi</taxon>
        <taxon>Dikarya</taxon>
        <taxon>Ascomycota</taxon>
        <taxon>Pezizomycotina</taxon>
        <taxon>Dothideomycetes</taxon>
        <taxon>Pleosporomycetidae</taxon>
        <taxon>Pleosporales</taxon>
        <taxon>Sporormiaceae</taxon>
        <taxon>Sporormia</taxon>
    </lineage>
</organism>
<comment type="cofactor">
    <cofactor evidence="1">
        <name>pyridoxal 5'-phosphate</name>
        <dbReference type="ChEBI" id="CHEBI:597326"/>
    </cofactor>
</comment>
<protein>
    <submittedName>
        <fullName evidence="7">PLP-dependent transferase</fullName>
    </submittedName>
</protein>
<evidence type="ECO:0000259" key="6">
    <source>
        <dbReference type="Pfam" id="PF00155"/>
    </source>
</evidence>
<dbReference type="InterPro" id="IPR004839">
    <property type="entry name" value="Aminotransferase_I/II_large"/>
</dbReference>
<accession>A0A6A6V0J4</accession>
<gene>
    <name evidence="7" type="ORF">M011DRAFT_481301</name>
</gene>
<evidence type="ECO:0000313" key="7">
    <source>
        <dbReference type="EMBL" id="KAF2742831.1"/>
    </source>
</evidence>